<organism evidence="2 3">
    <name type="scientific">Cryptococcus wingfieldii CBS 7118</name>
    <dbReference type="NCBI Taxonomy" id="1295528"/>
    <lineage>
        <taxon>Eukaryota</taxon>
        <taxon>Fungi</taxon>
        <taxon>Dikarya</taxon>
        <taxon>Basidiomycota</taxon>
        <taxon>Agaricomycotina</taxon>
        <taxon>Tremellomycetes</taxon>
        <taxon>Tremellales</taxon>
        <taxon>Cryptococcaceae</taxon>
        <taxon>Cryptococcus</taxon>
    </lineage>
</organism>
<feature type="compositionally biased region" description="Basic residues" evidence="1">
    <location>
        <begin position="252"/>
        <end position="262"/>
    </location>
</feature>
<sequence length="356" mass="39663">MEALPVTSYISTQSWTEHDVDKEGNRHSSNYQRSPIGTFVDAEPDENLEVWPETGRPGPEVTAYIVTVLEYDPKEKKLSRQTATVTRAQEMYGTLEDSIRALEAANEIDEEMWKMLGESQQEGWLATCLTEGNTEALWKNYESEQDCFDAIEPAKGMDDSIRSGLGDSERDKDGWLATCFKEENAEALRSKQDELFEELKGEPQKTFSPEGLSAALDAVKEASLTSTPAPALSQDGDIIVIDSDDDAPPKEKKAKATRKSKSKGSGYDDVDTVFTRTEERDEDGRLVKISVCSVCSKPNKPRVLRGDLSSLRAHIMTSKDHLLKYKEGCENENIDMATRVAKRVEVDYLGMGLEAL</sequence>
<dbReference type="Proteomes" id="UP000094819">
    <property type="component" value="Unassembled WGS sequence"/>
</dbReference>
<dbReference type="AlphaFoldDB" id="A0A1E3JKY6"/>
<feature type="compositionally biased region" description="Basic and acidic residues" evidence="1">
    <location>
        <begin position="16"/>
        <end position="26"/>
    </location>
</feature>
<comment type="caution">
    <text evidence="2">The sequence shown here is derived from an EMBL/GenBank/DDBJ whole genome shotgun (WGS) entry which is preliminary data.</text>
</comment>
<dbReference type="RefSeq" id="XP_019032784.1">
    <property type="nucleotide sequence ID" value="XM_019175052.1"/>
</dbReference>
<dbReference type="EMBL" id="AWGH01000007">
    <property type="protein sequence ID" value="ODO00592.1"/>
    <property type="molecule type" value="Genomic_DNA"/>
</dbReference>
<evidence type="ECO:0000256" key="1">
    <source>
        <dbReference type="SAM" id="MobiDB-lite"/>
    </source>
</evidence>
<dbReference type="OrthoDB" id="10422357at2759"/>
<proteinExistence type="predicted"/>
<protein>
    <submittedName>
        <fullName evidence="2">Uncharacterized protein</fullName>
    </submittedName>
</protein>
<feature type="region of interest" description="Disordered" evidence="1">
    <location>
        <begin position="242"/>
        <end position="268"/>
    </location>
</feature>
<feature type="region of interest" description="Disordered" evidence="1">
    <location>
        <begin position="15"/>
        <end position="38"/>
    </location>
</feature>
<dbReference type="GeneID" id="30192125"/>
<evidence type="ECO:0000313" key="3">
    <source>
        <dbReference type="Proteomes" id="UP000094819"/>
    </source>
</evidence>
<accession>A0A1E3JKY6</accession>
<keyword evidence="3" id="KW-1185">Reference proteome</keyword>
<evidence type="ECO:0000313" key="2">
    <source>
        <dbReference type="EMBL" id="ODO00592.1"/>
    </source>
</evidence>
<name>A0A1E3JKY6_9TREE</name>
<gene>
    <name evidence="2" type="ORF">L198_02912</name>
</gene>
<reference evidence="2 3" key="1">
    <citation type="submission" date="2016-06" db="EMBL/GenBank/DDBJ databases">
        <title>Evolution of pathogenesis and genome organization in the Tremellales.</title>
        <authorList>
            <person name="Cuomo C."/>
            <person name="Litvintseva A."/>
            <person name="Heitman J."/>
            <person name="Chen Y."/>
            <person name="Sun S."/>
            <person name="Springer D."/>
            <person name="Dromer F."/>
            <person name="Young S."/>
            <person name="Zeng Q."/>
            <person name="Chapman S."/>
            <person name="Gujja S."/>
            <person name="Saif S."/>
            <person name="Birren B."/>
        </authorList>
    </citation>
    <scope>NUCLEOTIDE SEQUENCE [LARGE SCALE GENOMIC DNA]</scope>
    <source>
        <strain evidence="2 3">CBS 7118</strain>
    </source>
</reference>